<evidence type="ECO:0000313" key="3">
    <source>
        <dbReference type="Proteomes" id="UP000466442"/>
    </source>
</evidence>
<dbReference type="AlphaFoldDB" id="A0A8S9XZ04"/>
<reference evidence="2" key="1">
    <citation type="journal article" date="2021" name="Mol. Ecol. Resour.">
        <title>Apolygus lucorum genome provides insights into omnivorousness and mesophyll feeding.</title>
        <authorList>
            <person name="Liu Y."/>
            <person name="Liu H."/>
            <person name="Wang H."/>
            <person name="Huang T."/>
            <person name="Liu B."/>
            <person name="Yang B."/>
            <person name="Yin L."/>
            <person name="Li B."/>
            <person name="Zhang Y."/>
            <person name="Zhang S."/>
            <person name="Jiang F."/>
            <person name="Zhang X."/>
            <person name="Ren Y."/>
            <person name="Wang B."/>
            <person name="Wang S."/>
            <person name="Lu Y."/>
            <person name="Wu K."/>
            <person name="Fan W."/>
            <person name="Wang G."/>
        </authorList>
    </citation>
    <scope>NUCLEOTIDE SEQUENCE</scope>
    <source>
        <strain evidence="2">12Hb</strain>
    </source>
</reference>
<keyword evidence="1" id="KW-0732">Signal</keyword>
<evidence type="ECO:0000313" key="2">
    <source>
        <dbReference type="EMBL" id="KAF6212845.1"/>
    </source>
</evidence>
<sequence length="182" mass="21444">MRWLVQVVSAILLQQTIQAKFIMQFVYFGNCKPSYDSSPYRLENTSYGMVSADQSEFNTTLVVEQDFDKIYSKLKIYECKTMNEAECELVMNIVTDDQCQKIREKGQFYSIFADHAHPPITCPWKKVVHHIVQARLPMDTLSKLPVVENWVYRLDFWFEHHGNIVGCWKIKAKKLRVKKKKN</sequence>
<accession>A0A8S9XZ04</accession>
<evidence type="ECO:0000256" key="1">
    <source>
        <dbReference type="SAM" id="SignalP"/>
    </source>
</evidence>
<feature type="chain" id="PRO_5035775221" description="MD-2-related lipid-recognition domain-containing protein" evidence="1">
    <location>
        <begin position="20"/>
        <end position="182"/>
    </location>
</feature>
<dbReference type="Proteomes" id="UP000466442">
    <property type="component" value="Unassembled WGS sequence"/>
</dbReference>
<proteinExistence type="predicted"/>
<dbReference type="EMBL" id="WIXP02000003">
    <property type="protein sequence ID" value="KAF6212845.1"/>
    <property type="molecule type" value="Genomic_DNA"/>
</dbReference>
<name>A0A8S9XZ04_APOLU</name>
<evidence type="ECO:0008006" key="4">
    <source>
        <dbReference type="Google" id="ProtNLM"/>
    </source>
</evidence>
<organism evidence="2 3">
    <name type="scientific">Apolygus lucorum</name>
    <name type="common">Small green plant bug</name>
    <name type="synonym">Lygocoris lucorum</name>
    <dbReference type="NCBI Taxonomy" id="248454"/>
    <lineage>
        <taxon>Eukaryota</taxon>
        <taxon>Metazoa</taxon>
        <taxon>Ecdysozoa</taxon>
        <taxon>Arthropoda</taxon>
        <taxon>Hexapoda</taxon>
        <taxon>Insecta</taxon>
        <taxon>Pterygota</taxon>
        <taxon>Neoptera</taxon>
        <taxon>Paraneoptera</taxon>
        <taxon>Hemiptera</taxon>
        <taxon>Heteroptera</taxon>
        <taxon>Panheteroptera</taxon>
        <taxon>Cimicomorpha</taxon>
        <taxon>Miridae</taxon>
        <taxon>Mirini</taxon>
        <taxon>Apolygus</taxon>
    </lineage>
</organism>
<comment type="caution">
    <text evidence="2">The sequence shown here is derived from an EMBL/GenBank/DDBJ whole genome shotgun (WGS) entry which is preliminary data.</text>
</comment>
<gene>
    <name evidence="2" type="ORF">GE061_010554</name>
</gene>
<feature type="signal peptide" evidence="1">
    <location>
        <begin position="1"/>
        <end position="19"/>
    </location>
</feature>
<keyword evidence="3" id="KW-1185">Reference proteome</keyword>
<protein>
    <recommendedName>
        <fullName evidence="4">MD-2-related lipid-recognition domain-containing protein</fullName>
    </recommendedName>
</protein>